<dbReference type="GO" id="GO:0031625">
    <property type="term" value="F:ubiquitin protein ligase binding"/>
    <property type="evidence" value="ECO:0007669"/>
    <property type="project" value="InterPro"/>
</dbReference>
<evidence type="ECO:0000256" key="1">
    <source>
        <dbReference type="PROSITE-ProRule" id="PRU00330"/>
    </source>
</evidence>
<organism evidence="4 5">
    <name type="scientific">Anaeramoeba flamelloides</name>
    <dbReference type="NCBI Taxonomy" id="1746091"/>
    <lineage>
        <taxon>Eukaryota</taxon>
        <taxon>Metamonada</taxon>
        <taxon>Anaeramoebidae</taxon>
        <taxon>Anaeramoeba</taxon>
    </lineage>
</organism>
<comment type="similarity">
    <text evidence="1 2">Belongs to the cullin family.</text>
</comment>
<dbReference type="Pfam" id="PF00888">
    <property type="entry name" value="Cullin"/>
    <property type="match status" value="1"/>
</dbReference>
<dbReference type="GO" id="GO:0006511">
    <property type="term" value="P:ubiquitin-dependent protein catabolic process"/>
    <property type="evidence" value="ECO:0007669"/>
    <property type="project" value="InterPro"/>
</dbReference>
<reference evidence="4" key="1">
    <citation type="submission" date="2022-08" db="EMBL/GenBank/DDBJ databases">
        <title>Novel sulphate-reducing endosymbionts in the free-living metamonad Anaeramoeba.</title>
        <authorList>
            <person name="Jerlstrom-Hultqvist J."/>
            <person name="Cepicka I."/>
            <person name="Gallot-Lavallee L."/>
            <person name="Salas-Leiva D."/>
            <person name="Curtis B.A."/>
            <person name="Zahonova K."/>
            <person name="Pipaliya S."/>
            <person name="Dacks J."/>
            <person name="Roger A.J."/>
        </authorList>
    </citation>
    <scope>NUCLEOTIDE SEQUENCE</scope>
    <source>
        <strain evidence="4">Busselton2</strain>
    </source>
</reference>
<dbReference type="InterPro" id="IPR016158">
    <property type="entry name" value="Cullin_homology"/>
</dbReference>
<dbReference type="PROSITE" id="PS50069">
    <property type="entry name" value="CULLIN_2"/>
    <property type="match status" value="1"/>
</dbReference>
<evidence type="ECO:0000256" key="2">
    <source>
        <dbReference type="RuleBase" id="RU003829"/>
    </source>
</evidence>
<dbReference type="AlphaFoldDB" id="A0AAV7ZG22"/>
<protein>
    <submittedName>
        <fullName evidence="4">Cullin-1</fullName>
    </submittedName>
</protein>
<evidence type="ECO:0000313" key="5">
    <source>
        <dbReference type="Proteomes" id="UP001146793"/>
    </source>
</evidence>
<dbReference type="SUPFAM" id="SSF75632">
    <property type="entry name" value="Cullin homology domain"/>
    <property type="match status" value="1"/>
</dbReference>
<dbReference type="EMBL" id="JANTQA010000032">
    <property type="protein sequence ID" value="KAJ3440016.1"/>
    <property type="molecule type" value="Genomic_DNA"/>
</dbReference>
<feature type="domain" description="Cullin family profile" evidence="3">
    <location>
        <begin position="108"/>
        <end position="366"/>
    </location>
</feature>
<dbReference type="InterPro" id="IPR036317">
    <property type="entry name" value="Cullin_homology_sf"/>
</dbReference>
<dbReference type="Gene3D" id="3.30.230.130">
    <property type="entry name" value="Cullin, Chain C, Domain 2"/>
    <property type="match status" value="1"/>
</dbReference>
<evidence type="ECO:0000313" key="4">
    <source>
        <dbReference type="EMBL" id="KAJ3440016.1"/>
    </source>
</evidence>
<dbReference type="SMART" id="SM00884">
    <property type="entry name" value="Cullin_Nedd8"/>
    <property type="match status" value="1"/>
</dbReference>
<dbReference type="Proteomes" id="UP001146793">
    <property type="component" value="Unassembled WGS sequence"/>
</dbReference>
<dbReference type="SMART" id="SM00182">
    <property type="entry name" value="CULLIN"/>
    <property type="match status" value="1"/>
</dbReference>
<dbReference type="InterPro" id="IPR045093">
    <property type="entry name" value="Cullin"/>
</dbReference>
<dbReference type="Gene3D" id="1.20.1310.10">
    <property type="entry name" value="Cullin Repeats"/>
    <property type="match status" value="2"/>
</dbReference>
<gene>
    <name evidence="4" type="ORF">M0812_16062</name>
</gene>
<dbReference type="SUPFAM" id="SSF46785">
    <property type="entry name" value="Winged helix' DNA-binding domain"/>
    <property type="match status" value="1"/>
</dbReference>
<dbReference type="InterPro" id="IPR036388">
    <property type="entry name" value="WH-like_DNA-bd_sf"/>
</dbReference>
<name>A0AAV7ZG22_9EUKA</name>
<dbReference type="Gene3D" id="1.10.10.10">
    <property type="entry name" value="Winged helix-like DNA-binding domain superfamily/Winged helix DNA-binding domain"/>
    <property type="match status" value="1"/>
</dbReference>
<dbReference type="InterPro" id="IPR036390">
    <property type="entry name" value="WH_DNA-bd_sf"/>
</dbReference>
<dbReference type="PANTHER" id="PTHR11932">
    <property type="entry name" value="CULLIN"/>
    <property type="match status" value="1"/>
</dbReference>
<dbReference type="InterPro" id="IPR001373">
    <property type="entry name" value="Cullin_N"/>
</dbReference>
<comment type="caution">
    <text evidence="4">The sequence shown here is derived from an EMBL/GenBank/DDBJ whole genome shotgun (WGS) entry which is preliminary data.</text>
</comment>
<sequence length="513" mass="61059">MNNIQGVEHLKEISKLKKYYEMLSKTNEGKKELEEIFTKQLQGKCEKCLQLINNEKTNQNNSDQNDIIAFIQLKQLIKIIIEKGFKNDLNLKTIFEKNFKLYISKNINTSKHLVLFLHQNLKNSSLNSDEENKKKINSALSLLLFLKDLSVFCQYYIFYFSQRLINKDSSIENENEILKNIGKMLGYEFIRRMEFMIKDIKLSLTYKEDFEKYLTLKENVNVRENENENENINENINENVNVNVNVNVNENENIHKQKSNNFITNFLLLTRANWDLYNKEPQLHNFIENENSSCNLQSFFLYKFPKKKIFFLHSLSTVQLEASFVKKKPQIITSDYQAQILLCFNDTLTFNIDELKNKSQIDDNKIFSQTVISLIKNNILRSKPKITENGILTSDFQIQLNRRYATKRRIIRLKTPQYFDPKKFEKDEKIIQKNLINDRNLFLQLSIIQILKHKKSINHDSLIQEILQKANNKYQINDQLIIDRINFLINYKYLQKIEKQSIQYIYANEENVK</sequence>
<dbReference type="Pfam" id="PF10557">
    <property type="entry name" value="Cullin_Nedd8"/>
    <property type="match status" value="1"/>
</dbReference>
<evidence type="ECO:0000259" key="3">
    <source>
        <dbReference type="PROSITE" id="PS50069"/>
    </source>
</evidence>
<proteinExistence type="inferred from homology"/>
<accession>A0AAV7ZG22</accession>
<dbReference type="InterPro" id="IPR019559">
    <property type="entry name" value="Cullin_neddylation_domain"/>
</dbReference>